<reference evidence="8 9" key="1">
    <citation type="journal article" date="2019" name="Sci. Rep.">
        <title>Comparative genomics of chytrid fungi reveal insights into the obligate biotrophic and pathogenic lifestyle of Synchytrium endobioticum.</title>
        <authorList>
            <person name="van de Vossenberg B.T.L.H."/>
            <person name="Warris S."/>
            <person name="Nguyen H.D.T."/>
            <person name="van Gent-Pelzer M.P.E."/>
            <person name="Joly D.L."/>
            <person name="van de Geest H.C."/>
            <person name="Bonants P.J.M."/>
            <person name="Smith D.S."/>
            <person name="Levesque C.A."/>
            <person name="van der Lee T.A.J."/>
        </authorList>
    </citation>
    <scope>NUCLEOTIDE SEQUENCE [LARGE SCALE GENOMIC DNA]</scope>
    <source>
        <strain evidence="8 9">CBS 809.83</strain>
    </source>
</reference>
<dbReference type="GO" id="GO:0005993">
    <property type="term" value="P:trehalose catabolic process"/>
    <property type="evidence" value="ECO:0007669"/>
    <property type="project" value="InterPro"/>
</dbReference>
<dbReference type="GO" id="GO:0005737">
    <property type="term" value="C:cytoplasm"/>
    <property type="evidence" value="ECO:0007669"/>
    <property type="project" value="InterPro"/>
</dbReference>
<dbReference type="InterPro" id="IPR018232">
    <property type="entry name" value="Glyco_hydro_37_CS"/>
</dbReference>
<name>A0A507EA49_9FUNG</name>
<evidence type="ECO:0000313" key="8">
    <source>
        <dbReference type="EMBL" id="TPX60048.1"/>
    </source>
</evidence>
<dbReference type="PROSITE" id="PS00928">
    <property type="entry name" value="TREHALASE_2"/>
    <property type="match status" value="1"/>
</dbReference>
<dbReference type="PANTHER" id="PTHR23403:SF6">
    <property type="entry name" value="CYTOSOLIC NEUTRAL TREHALASE-RELATED"/>
    <property type="match status" value="1"/>
</dbReference>
<dbReference type="Gene3D" id="1.50.10.10">
    <property type="match status" value="1"/>
</dbReference>
<feature type="domain" description="Neutral trehalase Ca2+ binding" evidence="7">
    <location>
        <begin position="131"/>
        <end position="157"/>
    </location>
</feature>
<organism evidence="8 9">
    <name type="scientific">Powellomyces hirtus</name>
    <dbReference type="NCBI Taxonomy" id="109895"/>
    <lineage>
        <taxon>Eukaryota</taxon>
        <taxon>Fungi</taxon>
        <taxon>Fungi incertae sedis</taxon>
        <taxon>Chytridiomycota</taxon>
        <taxon>Chytridiomycota incertae sedis</taxon>
        <taxon>Chytridiomycetes</taxon>
        <taxon>Spizellomycetales</taxon>
        <taxon>Powellomycetaceae</taxon>
        <taxon>Powellomyces</taxon>
    </lineage>
</organism>
<dbReference type="InterPro" id="IPR011120">
    <property type="entry name" value="Trehalase_Ca-bd"/>
</dbReference>
<evidence type="ECO:0000256" key="1">
    <source>
        <dbReference type="ARBA" id="ARBA00001576"/>
    </source>
</evidence>
<dbReference type="InterPro" id="IPR012341">
    <property type="entry name" value="6hp_glycosidase-like_sf"/>
</dbReference>
<feature type="compositionally biased region" description="Basic and acidic residues" evidence="6">
    <location>
        <begin position="91"/>
        <end position="101"/>
    </location>
</feature>
<dbReference type="PRINTS" id="PR00744">
    <property type="entry name" value="GLHYDRLASE37"/>
</dbReference>
<gene>
    <name evidence="8" type="ORF">PhCBS80983_g02069</name>
</gene>
<dbReference type="AlphaFoldDB" id="A0A507EA49"/>
<comment type="catalytic activity">
    <reaction evidence="1 5">
        <text>alpha,alpha-trehalose + H2O = alpha-D-glucose + beta-D-glucose</text>
        <dbReference type="Rhea" id="RHEA:32675"/>
        <dbReference type="ChEBI" id="CHEBI:15377"/>
        <dbReference type="ChEBI" id="CHEBI:15903"/>
        <dbReference type="ChEBI" id="CHEBI:16551"/>
        <dbReference type="ChEBI" id="CHEBI:17925"/>
        <dbReference type="EC" id="3.2.1.28"/>
    </reaction>
</comment>
<proteinExistence type="inferred from homology"/>
<comment type="similarity">
    <text evidence="2 5">Belongs to the glycosyl hydrolase 37 family.</text>
</comment>
<protein>
    <recommendedName>
        <fullName evidence="5">Trehalase</fullName>
        <ecNumber evidence="5">3.2.1.28</ecNumber>
    </recommendedName>
    <alternativeName>
        <fullName evidence="5">Alpha-trehalose glucohydrolase</fullName>
    </alternativeName>
</protein>
<sequence>MSPHPPQPSPLVPATSVTTIHVEPRFTSRRDQLLKDVKKVENIHIEEELNYDDRDHSRAHGHWTAPDDGKKGLQRNRTLSISHSNMYATKDQSRTDEEKDFKRRRRGSHDEKVVGKARKFLIDVEETQRMILAQEDTDGDFQITVQDSGPKSFQLGTANSSGYRKYEIRGTYMLSNLLQELALASDYGRKFIVLDEDRLNENPLDRLSRLIKFHFWDGLTRRIDAEGLEIICNDPKNRSADQRPRVYVPYHDALAMEYYTEVAQARPHLNLDIVRLPEIITPRYVKSLNGHPGILSLGLRKTTDPRTKKPVIRGTPFVVPGGRFNEMYGWDSYFEALGLLVDGRVELARGMVENFNYEIEHYGKILNANRSYYLTRSQPPFLTDMIHQVGLKLPEKGWKAAESKAWHAQGYRASVKELLSVWMATPRLDAKSGLCKFHPEGIGMPPETEASHFNHILEPYAERLGVPLEEYMRMYNEDEIHEPELDQYFVHDRAVRESGHDTTYRYEKRCANLATIDLNSLVYKYDIDLARVLKEEFGGSFKLRVRRGPDDTFYDRFLDWMKVLKEKGVESSIGDEGGWESGWAKGIMVFDDQMDQEYREWVESGTPVAVPQQSDNGLPVYTVDDTHFTVFFFPEFFTQLATRMQVLINKYLWNPQQKLFYDYDCAEQEMSQYETVTCLWALWAGLATQEQADAMVPRSLELFEVFGGLVSGTEESRGRIGLDRPNRQWDYPYGWAPHQILAWPGLVKYGFVEEARRVAYRWMYTITKSFVDFNGVVPEKFDVVSMTHKVEVEYGNVGADFRFVVREGFGWMNASFQLGMGHLTKGMKRALGTLTPPEQLFDKHGHMMRGNGEQLADPTQDGSPIAKAAASVVNAVTDAVAALRV</sequence>
<evidence type="ECO:0000256" key="5">
    <source>
        <dbReference type="RuleBase" id="RU361180"/>
    </source>
</evidence>
<dbReference type="InterPro" id="IPR008928">
    <property type="entry name" value="6-hairpin_glycosidase_sf"/>
</dbReference>
<keyword evidence="4 5" id="KW-0326">Glycosidase</keyword>
<dbReference type="SUPFAM" id="SSF48208">
    <property type="entry name" value="Six-hairpin glycosidases"/>
    <property type="match status" value="2"/>
</dbReference>
<evidence type="ECO:0000259" key="7">
    <source>
        <dbReference type="Pfam" id="PF07492"/>
    </source>
</evidence>
<evidence type="ECO:0000313" key="9">
    <source>
        <dbReference type="Proteomes" id="UP000318582"/>
    </source>
</evidence>
<evidence type="ECO:0000256" key="3">
    <source>
        <dbReference type="ARBA" id="ARBA00022801"/>
    </source>
</evidence>
<evidence type="ECO:0000256" key="4">
    <source>
        <dbReference type="ARBA" id="ARBA00023295"/>
    </source>
</evidence>
<dbReference type="EMBL" id="QEAQ01000019">
    <property type="protein sequence ID" value="TPX60048.1"/>
    <property type="molecule type" value="Genomic_DNA"/>
</dbReference>
<dbReference type="PROSITE" id="PS00927">
    <property type="entry name" value="TREHALASE_1"/>
    <property type="match status" value="1"/>
</dbReference>
<feature type="region of interest" description="Disordered" evidence="6">
    <location>
        <begin position="87"/>
        <end position="108"/>
    </location>
</feature>
<keyword evidence="3 5" id="KW-0378">Hydrolase</keyword>
<comment type="caution">
    <text evidence="8">The sequence shown here is derived from an EMBL/GenBank/DDBJ whole genome shotgun (WGS) entry which is preliminary data.</text>
</comment>
<dbReference type="GO" id="GO:0004555">
    <property type="term" value="F:alpha,alpha-trehalase activity"/>
    <property type="evidence" value="ECO:0007669"/>
    <property type="project" value="UniProtKB-EC"/>
</dbReference>
<dbReference type="STRING" id="109895.A0A507EA49"/>
<evidence type="ECO:0000256" key="6">
    <source>
        <dbReference type="SAM" id="MobiDB-lite"/>
    </source>
</evidence>
<dbReference type="Pfam" id="PF07492">
    <property type="entry name" value="Trehalase_Ca-bi"/>
    <property type="match status" value="1"/>
</dbReference>
<keyword evidence="9" id="KW-1185">Reference proteome</keyword>
<dbReference type="Pfam" id="PF01204">
    <property type="entry name" value="Trehalase"/>
    <property type="match status" value="2"/>
</dbReference>
<dbReference type="GO" id="GO:0005509">
    <property type="term" value="F:calcium ion binding"/>
    <property type="evidence" value="ECO:0007669"/>
    <property type="project" value="InterPro"/>
</dbReference>
<dbReference type="InterPro" id="IPR001661">
    <property type="entry name" value="Glyco_hydro_37"/>
</dbReference>
<accession>A0A507EA49</accession>
<dbReference type="Proteomes" id="UP000318582">
    <property type="component" value="Unassembled WGS sequence"/>
</dbReference>
<dbReference type="EC" id="3.2.1.28" evidence="5"/>
<dbReference type="PANTHER" id="PTHR23403">
    <property type="entry name" value="TREHALASE"/>
    <property type="match status" value="1"/>
</dbReference>
<evidence type="ECO:0000256" key="2">
    <source>
        <dbReference type="ARBA" id="ARBA00005615"/>
    </source>
</evidence>